<sequence length="22" mass="2497">MHWCQANTVFVSVSCSVLSDPW</sequence>
<proteinExistence type="predicted"/>
<organism evidence="1">
    <name type="scientific">Anguilla anguilla</name>
    <name type="common">European freshwater eel</name>
    <name type="synonym">Muraena anguilla</name>
    <dbReference type="NCBI Taxonomy" id="7936"/>
    <lineage>
        <taxon>Eukaryota</taxon>
        <taxon>Metazoa</taxon>
        <taxon>Chordata</taxon>
        <taxon>Craniata</taxon>
        <taxon>Vertebrata</taxon>
        <taxon>Euteleostomi</taxon>
        <taxon>Actinopterygii</taxon>
        <taxon>Neopterygii</taxon>
        <taxon>Teleostei</taxon>
        <taxon>Anguilliformes</taxon>
        <taxon>Anguillidae</taxon>
        <taxon>Anguilla</taxon>
    </lineage>
</organism>
<protein>
    <submittedName>
        <fullName evidence="1">Uncharacterized protein</fullName>
    </submittedName>
</protein>
<reference evidence="1" key="2">
    <citation type="journal article" date="2015" name="Fish Shellfish Immunol.">
        <title>Early steps in the European eel (Anguilla anguilla)-Vibrio vulnificus interaction in the gills: Role of the RtxA13 toxin.</title>
        <authorList>
            <person name="Callol A."/>
            <person name="Pajuelo D."/>
            <person name="Ebbesson L."/>
            <person name="Teles M."/>
            <person name="MacKenzie S."/>
            <person name="Amaro C."/>
        </authorList>
    </citation>
    <scope>NUCLEOTIDE SEQUENCE</scope>
</reference>
<evidence type="ECO:0000313" key="1">
    <source>
        <dbReference type="EMBL" id="JAH47155.1"/>
    </source>
</evidence>
<dbReference type="EMBL" id="GBXM01061422">
    <property type="protein sequence ID" value="JAH47155.1"/>
    <property type="molecule type" value="Transcribed_RNA"/>
</dbReference>
<reference evidence="1" key="1">
    <citation type="submission" date="2014-11" db="EMBL/GenBank/DDBJ databases">
        <authorList>
            <person name="Amaro Gonzalez C."/>
        </authorList>
    </citation>
    <scope>NUCLEOTIDE SEQUENCE</scope>
</reference>
<accession>A0A0E9T2E7</accession>
<name>A0A0E9T2E7_ANGAN</name>
<dbReference type="AlphaFoldDB" id="A0A0E9T2E7"/>